<dbReference type="GO" id="GO:0031154">
    <property type="term" value="P:culmination involved in sorocarp development"/>
    <property type="evidence" value="ECO:0007669"/>
    <property type="project" value="EnsemblProtists"/>
</dbReference>
<evidence type="ECO:0000256" key="1">
    <source>
        <dbReference type="ARBA" id="ARBA00010401"/>
    </source>
</evidence>
<dbReference type="PIRSF" id="PIRSF000806">
    <property type="entry name" value="UDPGP"/>
    <property type="match status" value="1"/>
</dbReference>
<dbReference type="InterPro" id="IPR002618">
    <property type="entry name" value="UDPGP_fam"/>
</dbReference>
<dbReference type="OrthoDB" id="932129at2759"/>
<dbReference type="Gene3D" id="3.90.550.10">
    <property type="entry name" value="Spore Coat Polysaccharide Biosynthesis Protein SpsA, Chain A"/>
    <property type="match status" value="1"/>
</dbReference>
<accession>F4PZH5</accession>
<dbReference type="InterPro" id="IPR029044">
    <property type="entry name" value="Nucleotide-diphossugar_trans"/>
</dbReference>
<evidence type="ECO:0000256" key="2">
    <source>
        <dbReference type="ARBA" id="ARBA00012415"/>
    </source>
</evidence>
<feature type="region of interest" description="Disordered" evidence="6">
    <location>
        <begin position="1"/>
        <end position="39"/>
    </location>
</feature>
<dbReference type="SUPFAM" id="SSF53448">
    <property type="entry name" value="Nucleotide-diphospho-sugar transferases"/>
    <property type="match status" value="1"/>
</dbReference>
<dbReference type="GO" id="GO:0006011">
    <property type="term" value="P:UDP-alpha-D-glucose metabolic process"/>
    <property type="evidence" value="ECO:0007669"/>
    <property type="project" value="UniProtKB-UniRule"/>
</dbReference>
<dbReference type="KEGG" id="dfa:DFA_02452"/>
<dbReference type="OMA" id="WFGSSIT"/>
<dbReference type="PANTHER" id="PTHR43511">
    <property type="match status" value="1"/>
</dbReference>
<gene>
    <name evidence="7" type="primary">uppA</name>
    <name evidence="7" type="ORF">DFA_02452</name>
</gene>
<organism evidence="7 8">
    <name type="scientific">Cavenderia fasciculata</name>
    <name type="common">Slime mold</name>
    <name type="synonym">Dictyostelium fasciculatum</name>
    <dbReference type="NCBI Taxonomy" id="261658"/>
    <lineage>
        <taxon>Eukaryota</taxon>
        <taxon>Amoebozoa</taxon>
        <taxon>Evosea</taxon>
        <taxon>Eumycetozoa</taxon>
        <taxon>Dictyostelia</taxon>
        <taxon>Acytosteliales</taxon>
        <taxon>Cavenderiaceae</taxon>
        <taxon>Cavenderia</taxon>
    </lineage>
</organism>
<dbReference type="Proteomes" id="UP000007797">
    <property type="component" value="Unassembled WGS sequence"/>
</dbReference>
<evidence type="ECO:0000256" key="4">
    <source>
        <dbReference type="ARBA" id="ARBA00022695"/>
    </source>
</evidence>
<dbReference type="RefSeq" id="XP_004366837.1">
    <property type="nucleotide sequence ID" value="XM_004366780.1"/>
</dbReference>
<keyword evidence="8" id="KW-1185">Reference proteome</keyword>
<dbReference type="STRING" id="1054147.F4PZH5"/>
<proteinExistence type="inferred from homology"/>
<evidence type="ECO:0000256" key="6">
    <source>
        <dbReference type="SAM" id="MobiDB-lite"/>
    </source>
</evidence>
<dbReference type="EMBL" id="GL883016">
    <property type="protein sequence ID" value="EGG19204.1"/>
    <property type="molecule type" value="Genomic_DNA"/>
</dbReference>
<evidence type="ECO:0000313" key="7">
    <source>
        <dbReference type="EMBL" id="EGG19204.1"/>
    </source>
</evidence>
<sequence length="541" mass="61951">MFEQQSISQLSLMTPPSTASPRSEQRRKDELFNDQDENELYPPLDHGARFAPPLDETQLKAIGMLPDEIVAFQNQRKMYINKDKILDEEIRNPERSKLVDYHTLHVVSPIDHANASRLLNKLAIIKLNGGLGTRMGCKGAKSSIEIAPGINFLDMAVAHIEQMNQDYNVDVPLILMNSFKTEVQTKKMVEKYNNHRVSIKTFTQSKFPRMYKDTLNVVPKPNTQFNPKDWYPPGSGDVFRALQRSGLLEKLLKDGKEYIYISNIENVGATIDIRKSKEKRKKKKKKKKKKYIFTLLFNLNCLEVLNHIHLQKVDFGLEVTNRINTDCTGGVLMSYKDRLHLLELSQIKTDKLKNFKDFKFWNTNNIWVNLKSVDQLLKSEQLILDWVVSFPTEDHKQLVQIESPAGMGIQNFNNSLAILVPRDRYRPIKSTSQLLIAQSNLFQFDKGQVVLNPARETSDIPLVKLGEEFSTVSEYEKRFKSIPDLLELDHLTVSGDVFFGTNTKLKGTVIIVANHGERVDIPDGVTLENKIISGTLRIMDH</sequence>
<evidence type="ECO:0000313" key="8">
    <source>
        <dbReference type="Proteomes" id="UP000007797"/>
    </source>
</evidence>
<comment type="catalytic activity">
    <reaction evidence="5">
        <text>alpha-D-glucose 1-phosphate + UTP + H(+) = UDP-alpha-D-glucose + diphosphate</text>
        <dbReference type="Rhea" id="RHEA:19889"/>
        <dbReference type="ChEBI" id="CHEBI:15378"/>
        <dbReference type="ChEBI" id="CHEBI:33019"/>
        <dbReference type="ChEBI" id="CHEBI:46398"/>
        <dbReference type="ChEBI" id="CHEBI:58601"/>
        <dbReference type="ChEBI" id="CHEBI:58885"/>
        <dbReference type="EC" id="2.7.7.9"/>
    </reaction>
</comment>
<protein>
    <recommendedName>
        <fullName evidence="2 5">UTP--glucose-1-phosphate uridylyltransferase</fullName>
        <ecNumber evidence="2 5">2.7.7.9</ecNumber>
    </recommendedName>
</protein>
<dbReference type="Pfam" id="PF01704">
    <property type="entry name" value="UDPGP"/>
    <property type="match status" value="2"/>
</dbReference>
<evidence type="ECO:0000256" key="5">
    <source>
        <dbReference type="PIRNR" id="PIRNR000806"/>
    </source>
</evidence>
<feature type="compositionally biased region" description="Polar residues" evidence="6">
    <location>
        <begin position="1"/>
        <end position="22"/>
    </location>
</feature>
<dbReference type="GO" id="GO:0003983">
    <property type="term" value="F:UTP:glucose-1-phosphate uridylyltransferase activity"/>
    <property type="evidence" value="ECO:0007669"/>
    <property type="project" value="UniProtKB-EC"/>
</dbReference>
<keyword evidence="3 5" id="KW-0808">Transferase</keyword>
<dbReference type="Gene3D" id="2.160.10.10">
    <property type="entry name" value="Hexapeptide repeat proteins"/>
    <property type="match status" value="1"/>
</dbReference>
<reference evidence="8" key="1">
    <citation type="journal article" date="2011" name="Genome Res.">
        <title>Phylogeny-wide analysis of social amoeba genomes highlights ancient origins for complex intercellular communication.</title>
        <authorList>
            <person name="Heidel A.J."/>
            <person name="Lawal H.M."/>
            <person name="Felder M."/>
            <person name="Schilde C."/>
            <person name="Helps N.R."/>
            <person name="Tunggal B."/>
            <person name="Rivero F."/>
            <person name="John U."/>
            <person name="Schleicher M."/>
            <person name="Eichinger L."/>
            <person name="Platzer M."/>
            <person name="Noegel A.A."/>
            <person name="Schaap P."/>
            <person name="Gloeckner G."/>
        </authorList>
    </citation>
    <scope>NUCLEOTIDE SEQUENCE [LARGE SCALE GENOMIC DNA]</scope>
    <source>
        <strain evidence="8">SH3</strain>
    </source>
</reference>
<dbReference type="FunFam" id="2.160.10.10:FF:000001">
    <property type="entry name" value="UTP--glucose-1-phosphate uridylyltransferase"/>
    <property type="match status" value="1"/>
</dbReference>
<dbReference type="GeneID" id="14871163"/>
<dbReference type="InterPro" id="IPR016267">
    <property type="entry name" value="UDPGP_trans"/>
</dbReference>
<name>F4PZH5_CACFS</name>
<dbReference type="EC" id="2.7.7.9" evidence="2 5"/>
<comment type="similarity">
    <text evidence="1 5">Belongs to the UDPGP type 1 family.</text>
</comment>
<dbReference type="AlphaFoldDB" id="F4PZH5"/>
<evidence type="ECO:0000256" key="3">
    <source>
        <dbReference type="ARBA" id="ARBA00022679"/>
    </source>
</evidence>
<keyword evidence="4 5" id="KW-0548">Nucleotidyltransferase</keyword>